<keyword evidence="3" id="KW-1185">Reference proteome</keyword>
<accession>A0ABR0WXW4</accession>
<gene>
    <name evidence="2" type="ORF">DH2020_014695</name>
</gene>
<dbReference type="PANTHER" id="PTHR36369:SF1">
    <property type="entry name" value="TRANSMEMBRANE PROTEIN"/>
    <property type="match status" value="1"/>
</dbReference>
<dbReference type="Proteomes" id="UP001318860">
    <property type="component" value="Unassembled WGS sequence"/>
</dbReference>
<evidence type="ECO:0000256" key="1">
    <source>
        <dbReference type="SAM" id="Phobius"/>
    </source>
</evidence>
<evidence type="ECO:0000313" key="3">
    <source>
        <dbReference type="Proteomes" id="UP001318860"/>
    </source>
</evidence>
<dbReference type="PANTHER" id="PTHR36369">
    <property type="entry name" value="TRANSMEMBRANE PROTEIN"/>
    <property type="match status" value="1"/>
</dbReference>
<keyword evidence="1" id="KW-0812">Transmembrane</keyword>
<feature type="transmembrane region" description="Helical" evidence="1">
    <location>
        <begin position="12"/>
        <end position="37"/>
    </location>
</feature>
<keyword evidence="1" id="KW-0472">Membrane</keyword>
<evidence type="ECO:0000313" key="2">
    <source>
        <dbReference type="EMBL" id="KAK6152060.1"/>
    </source>
</evidence>
<name>A0ABR0WXW4_REHGL</name>
<keyword evidence="1" id="KW-1133">Transmembrane helix</keyword>
<proteinExistence type="predicted"/>
<dbReference type="EMBL" id="JABTTQ020000007">
    <property type="protein sequence ID" value="KAK6152060.1"/>
    <property type="molecule type" value="Genomic_DNA"/>
</dbReference>
<organism evidence="2 3">
    <name type="scientific">Rehmannia glutinosa</name>
    <name type="common">Chinese foxglove</name>
    <dbReference type="NCBI Taxonomy" id="99300"/>
    <lineage>
        <taxon>Eukaryota</taxon>
        <taxon>Viridiplantae</taxon>
        <taxon>Streptophyta</taxon>
        <taxon>Embryophyta</taxon>
        <taxon>Tracheophyta</taxon>
        <taxon>Spermatophyta</taxon>
        <taxon>Magnoliopsida</taxon>
        <taxon>eudicotyledons</taxon>
        <taxon>Gunneridae</taxon>
        <taxon>Pentapetalae</taxon>
        <taxon>asterids</taxon>
        <taxon>lamiids</taxon>
        <taxon>Lamiales</taxon>
        <taxon>Orobanchaceae</taxon>
        <taxon>Rehmannieae</taxon>
        <taxon>Rehmannia</taxon>
    </lineage>
</organism>
<protein>
    <submittedName>
        <fullName evidence="2">Uncharacterized protein</fullName>
    </submittedName>
</protein>
<reference evidence="2 3" key="1">
    <citation type="journal article" date="2021" name="Comput. Struct. Biotechnol. J.">
        <title>De novo genome assembly of the potent medicinal plant Rehmannia glutinosa using nanopore technology.</title>
        <authorList>
            <person name="Ma L."/>
            <person name="Dong C."/>
            <person name="Song C."/>
            <person name="Wang X."/>
            <person name="Zheng X."/>
            <person name="Niu Y."/>
            <person name="Chen S."/>
            <person name="Feng W."/>
        </authorList>
    </citation>
    <scope>NUCLEOTIDE SEQUENCE [LARGE SCALE GENOMIC DNA]</scope>
    <source>
        <strain evidence="2">DH-2019</strain>
    </source>
</reference>
<comment type="caution">
    <text evidence="2">The sequence shown here is derived from an EMBL/GenBank/DDBJ whole genome shotgun (WGS) entry which is preliminary data.</text>
</comment>
<sequence length="117" mass="12486">MAPVEALALNYLSYGFLTAVNNIWAWVAVITAAVGLWRMKASSSPRKVAALASSPEKMAAAAVEEVTVETSASTTTSFSVSEGKDLKVLDGSVVRLWDGRRRRRDAACLVADGGLIW</sequence>